<dbReference type="InterPro" id="IPR000653">
    <property type="entry name" value="DegT/StrS_aminotransferase"/>
</dbReference>
<evidence type="ECO:0000256" key="5">
    <source>
        <dbReference type="RuleBase" id="RU004508"/>
    </source>
</evidence>
<gene>
    <name evidence="6" type="primary">wlaK</name>
    <name evidence="6" type="ordered locus">HH_0627</name>
</gene>
<dbReference type="eggNOG" id="COG0399">
    <property type="taxonomic scope" value="Bacteria"/>
</dbReference>
<dbReference type="PANTHER" id="PTHR30244:SF42">
    <property type="entry name" value="UDP-2-ACETAMIDO-2-DEOXY-3-OXO-D-GLUCURONATE AMINOTRANSFERASE"/>
    <property type="match status" value="1"/>
</dbReference>
<evidence type="ECO:0000256" key="4">
    <source>
        <dbReference type="PIRSR" id="PIRSR000390-2"/>
    </source>
</evidence>
<dbReference type="SUPFAM" id="SSF53383">
    <property type="entry name" value="PLP-dependent transferases"/>
    <property type="match status" value="1"/>
</dbReference>
<evidence type="ECO:0000313" key="6">
    <source>
        <dbReference type="EMBL" id="AAP77224.1"/>
    </source>
</evidence>
<dbReference type="PANTHER" id="PTHR30244">
    <property type="entry name" value="TRANSAMINASE"/>
    <property type="match status" value="1"/>
</dbReference>
<dbReference type="Proteomes" id="UP000002495">
    <property type="component" value="Chromosome"/>
</dbReference>
<dbReference type="PIRSF" id="PIRSF000390">
    <property type="entry name" value="PLP_StrS"/>
    <property type="match status" value="1"/>
</dbReference>
<dbReference type="FunFam" id="3.40.640.10:FF:000089">
    <property type="entry name" value="Aminotransferase, DegT/DnrJ/EryC1/StrS family"/>
    <property type="match status" value="1"/>
</dbReference>
<dbReference type="InterPro" id="IPR015424">
    <property type="entry name" value="PyrdxlP-dep_Trfase"/>
</dbReference>
<proteinExistence type="inferred from homology"/>
<feature type="modified residue" description="N6-(pyridoxal phosphate)lysine" evidence="4">
    <location>
        <position position="188"/>
    </location>
</feature>
<dbReference type="Gene3D" id="3.90.1150.10">
    <property type="entry name" value="Aspartate Aminotransferase, domain 1"/>
    <property type="match status" value="1"/>
</dbReference>
<evidence type="ECO:0000256" key="2">
    <source>
        <dbReference type="ARBA" id="ARBA00037999"/>
    </source>
</evidence>
<dbReference type="GO" id="GO:0030170">
    <property type="term" value="F:pyridoxal phosphate binding"/>
    <property type="evidence" value="ECO:0007669"/>
    <property type="project" value="UniProtKB-ARBA"/>
</dbReference>
<evidence type="ECO:0008006" key="8">
    <source>
        <dbReference type="Google" id="ProtNLM"/>
    </source>
</evidence>
<dbReference type="AlphaFoldDB" id="Q7VIH8"/>
<dbReference type="KEGG" id="hhe:HH_0627"/>
<dbReference type="EMBL" id="AE017125">
    <property type="protein sequence ID" value="AAP77224.1"/>
    <property type="molecule type" value="Genomic_DNA"/>
</dbReference>
<feature type="active site" description="Proton acceptor" evidence="3">
    <location>
        <position position="188"/>
    </location>
</feature>
<dbReference type="GO" id="GO:0008483">
    <property type="term" value="F:transaminase activity"/>
    <property type="evidence" value="ECO:0007669"/>
    <property type="project" value="TreeGrafter"/>
</dbReference>
<comment type="similarity">
    <text evidence="2 5">Belongs to the DegT/DnrJ/EryC1 family.</text>
</comment>
<evidence type="ECO:0000313" key="7">
    <source>
        <dbReference type="Proteomes" id="UP000002495"/>
    </source>
</evidence>
<sequence>MEFINLKAQYEHHKSEIDSAIQDVLHSSQFIMGKAVEELESHLASYIGAKNAIACSSGTDALILALMALDIKNGDEVITSPFSFIASVEAIMLLGAKPIFVDIDEKTYNLDSTKLESAITKHTKAIIPVAIFGQMADMGAINAIASKHNIPVIEDAAQSFGASQRCDNKILKSCNASILATTSFFPSKPLGCYGDGGAVFTSDNELAQKIRYLLNHGQTKRYEHSFIGLNARLDALQAAVLNVKIKYLDFEIAKRQEIAQIYDENLQNVITPFIQEGNVSAYAQYSIRIQNRAQMIEKLTQAHIPYAVHYPIPLHLQEVVSKVYAHKKGDFPISEAVCNEILSLPFSPFFTSQEQDEVIKAVNG</sequence>
<reference evidence="6 7" key="1">
    <citation type="journal article" date="2003" name="Proc. Natl. Acad. Sci. U.S.A.">
        <title>The complete genome sequence of the carcinogenic bacterium Helicobacter hepaticus.</title>
        <authorList>
            <person name="Suerbaum S."/>
            <person name="Josenhans C."/>
            <person name="Sterzenbach T."/>
            <person name="Drescher B."/>
            <person name="Brandt P."/>
            <person name="Bell M."/>
            <person name="Droege M."/>
            <person name="Fartmann B."/>
            <person name="Fischer H.-P."/>
            <person name="Ge Z."/>
            <person name="Hoerster A."/>
            <person name="Holland R."/>
            <person name="Klein K."/>
            <person name="Koenig J."/>
            <person name="Macko L."/>
            <person name="Mendz G.L."/>
            <person name="Nyakatura G."/>
            <person name="Schauer D.B."/>
            <person name="Shen Z."/>
            <person name="Weber J."/>
            <person name="Frosch M."/>
            <person name="Fox J.G."/>
        </authorList>
    </citation>
    <scope>NUCLEOTIDE SEQUENCE [LARGE SCALE GENOMIC DNA]</scope>
    <source>
        <strain evidence="7">ATCC 51449 / 3B1</strain>
    </source>
</reference>
<dbReference type="RefSeq" id="WP_011115469.1">
    <property type="nucleotide sequence ID" value="NC_004917.1"/>
</dbReference>
<dbReference type="InterPro" id="IPR015421">
    <property type="entry name" value="PyrdxlP-dep_Trfase_major"/>
</dbReference>
<dbReference type="Gene3D" id="3.40.640.10">
    <property type="entry name" value="Type I PLP-dependent aspartate aminotransferase-like (Major domain)"/>
    <property type="match status" value="1"/>
</dbReference>
<accession>Q7VIH8</accession>
<dbReference type="STRING" id="235279.HH_0627"/>
<evidence type="ECO:0000256" key="3">
    <source>
        <dbReference type="PIRSR" id="PIRSR000390-1"/>
    </source>
</evidence>
<protein>
    <recommendedName>
        <fullName evidence="8">Aminotransferase</fullName>
    </recommendedName>
</protein>
<dbReference type="Pfam" id="PF01041">
    <property type="entry name" value="DegT_DnrJ_EryC1"/>
    <property type="match status" value="1"/>
</dbReference>
<keyword evidence="1 4" id="KW-0663">Pyridoxal phosphate</keyword>
<organism evidence="6 7">
    <name type="scientific">Helicobacter hepaticus (strain ATCC 51449 / 3B1)</name>
    <dbReference type="NCBI Taxonomy" id="235279"/>
    <lineage>
        <taxon>Bacteria</taxon>
        <taxon>Pseudomonadati</taxon>
        <taxon>Campylobacterota</taxon>
        <taxon>Epsilonproteobacteria</taxon>
        <taxon>Campylobacterales</taxon>
        <taxon>Helicobacteraceae</taxon>
        <taxon>Helicobacter</taxon>
    </lineage>
</organism>
<dbReference type="InterPro" id="IPR015422">
    <property type="entry name" value="PyrdxlP-dep_Trfase_small"/>
</dbReference>
<name>Q7VIH8_HELHP</name>
<keyword evidence="7" id="KW-1185">Reference proteome</keyword>
<evidence type="ECO:0000256" key="1">
    <source>
        <dbReference type="ARBA" id="ARBA00022898"/>
    </source>
</evidence>
<dbReference type="CDD" id="cd00616">
    <property type="entry name" value="AHBA_syn"/>
    <property type="match status" value="1"/>
</dbReference>
<dbReference type="HOGENOM" id="CLU_033332_7_2_7"/>
<dbReference type="OrthoDB" id="9766188at2"/>
<dbReference type="GO" id="GO:0000271">
    <property type="term" value="P:polysaccharide biosynthetic process"/>
    <property type="evidence" value="ECO:0007669"/>
    <property type="project" value="TreeGrafter"/>
</dbReference>